<dbReference type="Gene3D" id="3.30.160.70">
    <property type="entry name" value="Methylated DNA-protein cysteine methyltransferase domain"/>
    <property type="match status" value="1"/>
</dbReference>
<dbReference type="InterPro" id="IPR008332">
    <property type="entry name" value="MethylG_MeTrfase_N"/>
</dbReference>
<feature type="active site" description="Nucleophile; methyl group acceptor" evidence="9">
    <location>
        <position position="127"/>
    </location>
</feature>
<keyword evidence="3 9" id="KW-0963">Cytoplasm</keyword>
<feature type="domain" description="Methylguanine DNA methyltransferase ribonuclease-like" evidence="11">
    <location>
        <begin position="5"/>
        <end position="73"/>
    </location>
</feature>
<dbReference type="GO" id="GO:0032259">
    <property type="term" value="P:methylation"/>
    <property type="evidence" value="ECO:0007669"/>
    <property type="project" value="UniProtKB-KW"/>
</dbReference>
<comment type="catalytic activity">
    <reaction evidence="8 9">
        <text>a 6-O-methyl-2'-deoxyguanosine in DNA + L-cysteinyl-[protein] = S-methyl-L-cysteinyl-[protein] + a 2'-deoxyguanosine in DNA</text>
        <dbReference type="Rhea" id="RHEA:24000"/>
        <dbReference type="Rhea" id="RHEA-COMP:10131"/>
        <dbReference type="Rhea" id="RHEA-COMP:10132"/>
        <dbReference type="Rhea" id="RHEA-COMP:11367"/>
        <dbReference type="Rhea" id="RHEA-COMP:11368"/>
        <dbReference type="ChEBI" id="CHEBI:29950"/>
        <dbReference type="ChEBI" id="CHEBI:82612"/>
        <dbReference type="ChEBI" id="CHEBI:85445"/>
        <dbReference type="ChEBI" id="CHEBI:85448"/>
        <dbReference type="EC" id="2.1.1.63"/>
    </reaction>
</comment>
<dbReference type="EMBL" id="DVFJ01000008">
    <property type="protein sequence ID" value="HIQ71128.1"/>
    <property type="molecule type" value="Genomic_DNA"/>
</dbReference>
<dbReference type="InterPro" id="IPR001497">
    <property type="entry name" value="MethylDNA_cys_MeTrfase_AS"/>
</dbReference>
<evidence type="ECO:0000313" key="13">
    <source>
        <dbReference type="Proteomes" id="UP000886887"/>
    </source>
</evidence>
<dbReference type="InterPro" id="IPR036388">
    <property type="entry name" value="WH-like_DNA-bd_sf"/>
</dbReference>
<name>A0A9D0ZB08_9FIRM</name>
<dbReference type="PROSITE" id="PS00374">
    <property type="entry name" value="MGMT"/>
    <property type="match status" value="1"/>
</dbReference>
<feature type="domain" description="Methylated-DNA-[protein]-cysteine S-methyltransferase DNA binding" evidence="10">
    <location>
        <begin position="78"/>
        <end position="155"/>
    </location>
</feature>
<dbReference type="SUPFAM" id="SSF46767">
    <property type="entry name" value="Methylated DNA-protein cysteine methyltransferase, C-terminal domain"/>
    <property type="match status" value="1"/>
</dbReference>
<dbReference type="Pfam" id="PF01035">
    <property type="entry name" value="DNA_binding_1"/>
    <property type="match status" value="1"/>
</dbReference>
<keyword evidence="5 9" id="KW-0808">Transferase</keyword>
<keyword evidence="7 9" id="KW-0234">DNA repair</keyword>
<dbReference type="InterPro" id="IPR036217">
    <property type="entry name" value="MethylDNA_cys_MeTrfase_DNAb"/>
</dbReference>
<comment type="subcellular location">
    <subcellularLocation>
        <location evidence="9">Cytoplasm</location>
    </subcellularLocation>
</comment>
<dbReference type="GO" id="GO:0006307">
    <property type="term" value="P:DNA alkylation repair"/>
    <property type="evidence" value="ECO:0007669"/>
    <property type="project" value="UniProtKB-UniRule"/>
</dbReference>
<evidence type="ECO:0000256" key="7">
    <source>
        <dbReference type="ARBA" id="ARBA00023204"/>
    </source>
</evidence>
<dbReference type="AlphaFoldDB" id="A0A9D0ZB08"/>
<dbReference type="SUPFAM" id="SSF53155">
    <property type="entry name" value="Methylated DNA-protein cysteine methyltransferase domain"/>
    <property type="match status" value="1"/>
</dbReference>
<comment type="miscellaneous">
    <text evidence="9">This enzyme catalyzes only one turnover and therefore is not strictly catalytic. According to one definition, an enzyme is a biocatalyst that acts repeatedly and over many reaction cycles.</text>
</comment>
<reference evidence="12" key="2">
    <citation type="journal article" date="2021" name="PeerJ">
        <title>Extensive microbial diversity within the chicken gut microbiome revealed by metagenomics and culture.</title>
        <authorList>
            <person name="Gilroy R."/>
            <person name="Ravi A."/>
            <person name="Getino M."/>
            <person name="Pursley I."/>
            <person name="Horton D.L."/>
            <person name="Alikhan N.F."/>
            <person name="Baker D."/>
            <person name="Gharbi K."/>
            <person name="Hall N."/>
            <person name="Watson M."/>
            <person name="Adriaenssens E.M."/>
            <person name="Foster-Nyarko E."/>
            <person name="Jarju S."/>
            <person name="Secka A."/>
            <person name="Antonio M."/>
            <person name="Oren A."/>
            <person name="Chaudhuri R.R."/>
            <person name="La Ragione R."/>
            <person name="Hildebrand F."/>
            <person name="Pallen M.J."/>
        </authorList>
    </citation>
    <scope>NUCLEOTIDE SEQUENCE</scope>
    <source>
        <strain evidence="12">ChiSxjej2B14-6234</strain>
    </source>
</reference>
<evidence type="ECO:0000256" key="2">
    <source>
        <dbReference type="ARBA" id="ARBA00008711"/>
    </source>
</evidence>
<dbReference type="InterPro" id="IPR014048">
    <property type="entry name" value="MethylDNA_cys_MeTrfase_DNA-bd"/>
</dbReference>
<evidence type="ECO:0000256" key="9">
    <source>
        <dbReference type="HAMAP-Rule" id="MF_00772"/>
    </source>
</evidence>
<comment type="function">
    <text evidence="9">Involved in the cellular defense against the biological effects of O6-methylguanine (O6-MeG) and O4-methylthymine (O4-MeT) in DNA. Repairs the methylated nucleobase in DNA by stoichiometrically transferring the methyl group to a cysteine residue in the enzyme. This is a suicide reaction: the enzyme is irreversibly inactivated.</text>
</comment>
<evidence type="ECO:0000256" key="8">
    <source>
        <dbReference type="ARBA" id="ARBA00049348"/>
    </source>
</evidence>
<gene>
    <name evidence="12" type="ORF">IAB73_02815</name>
</gene>
<dbReference type="HAMAP" id="MF_00772">
    <property type="entry name" value="OGT"/>
    <property type="match status" value="1"/>
</dbReference>
<accession>A0A9D0ZB08</accession>
<comment type="catalytic activity">
    <reaction evidence="1 9">
        <text>a 4-O-methyl-thymidine in DNA + L-cysteinyl-[protein] = a thymidine in DNA + S-methyl-L-cysteinyl-[protein]</text>
        <dbReference type="Rhea" id="RHEA:53428"/>
        <dbReference type="Rhea" id="RHEA-COMP:10131"/>
        <dbReference type="Rhea" id="RHEA-COMP:10132"/>
        <dbReference type="Rhea" id="RHEA-COMP:13555"/>
        <dbReference type="Rhea" id="RHEA-COMP:13556"/>
        <dbReference type="ChEBI" id="CHEBI:29950"/>
        <dbReference type="ChEBI" id="CHEBI:82612"/>
        <dbReference type="ChEBI" id="CHEBI:137386"/>
        <dbReference type="ChEBI" id="CHEBI:137387"/>
        <dbReference type="EC" id="2.1.1.63"/>
    </reaction>
</comment>
<reference evidence="12" key="1">
    <citation type="submission" date="2020-10" db="EMBL/GenBank/DDBJ databases">
        <authorList>
            <person name="Gilroy R."/>
        </authorList>
    </citation>
    <scope>NUCLEOTIDE SEQUENCE</scope>
    <source>
        <strain evidence="12">ChiSxjej2B14-6234</strain>
    </source>
</reference>
<evidence type="ECO:0000313" key="12">
    <source>
        <dbReference type="EMBL" id="HIQ71128.1"/>
    </source>
</evidence>
<keyword evidence="4 9" id="KW-0489">Methyltransferase</keyword>
<comment type="caution">
    <text evidence="12">The sequence shown here is derived from an EMBL/GenBank/DDBJ whole genome shotgun (WGS) entry which is preliminary data.</text>
</comment>
<dbReference type="PANTHER" id="PTHR10815">
    <property type="entry name" value="METHYLATED-DNA--PROTEIN-CYSTEINE METHYLTRANSFERASE"/>
    <property type="match status" value="1"/>
</dbReference>
<dbReference type="GO" id="GO:0003908">
    <property type="term" value="F:methylated-DNA-[protein]-cysteine S-methyltransferase activity"/>
    <property type="evidence" value="ECO:0007669"/>
    <property type="project" value="UniProtKB-UniRule"/>
</dbReference>
<evidence type="ECO:0000256" key="5">
    <source>
        <dbReference type="ARBA" id="ARBA00022679"/>
    </source>
</evidence>
<dbReference type="InterPro" id="IPR023546">
    <property type="entry name" value="MGMT"/>
</dbReference>
<dbReference type="Pfam" id="PF02870">
    <property type="entry name" value="Methyltransf_1N"/>
    <property type="match status" value="1"/>
</dbReference>
<dbReference type="PANTHER" id="PTHR10815:SF5">
    <property type="entry name" value="METHYLATED-DNA--PROTEIN-CYSTEINE METHYLTRANSFERASE"/>
    <property type="match status" value="1"/>
</dbReference>
<evidence type="ECO:0000256" key="6">
    <source>
        <dbReference type="ARBA" id="ARBA00022763"/>
    </source>
</evidence>
<dbReference type="GO" id="GO:0005737">
    <property type="term" value="C:cytoplasm"/>
    <property type="evidence" value="ECO:0007669"/>
    <property type="project" value="UniProtKB-SubCell"/>
</dbReference>
<dbReference type="NCBIfam" id="TIGR00589">
    <property type="entry name" value="ogt"/>
    <property type="match status" value="1"/>
</dbReference>
<evidence type="ECO:0000259" key="10">
    <source>
        <dbReference type="Pfam" id="PF01035"/>
    </source>
</evidence>
<dbReference type="FunFam" id="1.10.10.10:FF:000214">
    <property type="entry name" value="Methylated-DNA--protein-cysteine methyltransferase"/>
    <property type="match status" value="1"/>
</dbReference>
<organism evidence="12 13">
    <name type="scientific">Candidatus Onthenecus intestinigallinarum</name>
    <dbReference type="NCBI Taxonomy" id="2840875"/>
    <lineage>
        <taxon>Bacteria</taxon>
        <taxon>Bacillati</taxon>
        <taxon>Bacillota</taxon>
        <taxon>Clostridia</taxon>
        <taxon>Eubacteriales</taxon>
        <taxon>Candidatus Onthenecus</taxon>
    </lineage>
</organism>
<evidence type="ECO:0000259" key="11">
    <source>
        <dbReference type="Pfam" id="PF02870"/>
    </source>
</evidence>
<dbReference type="Gene3D" id="1.10.10.10">
    <property type="entry name" value="Winged helix-like DNA-binding domain superfamily/Winged helix DNA-binding domain"/>
    <property type="match status" value="1"/>
</dbReference>
<dbReference type="Proteomes" id="UP000886887">
    <property type="component" value="Unassembled WGS sequence"/>
</dbReference>
<dbReference type="EC" id="2.1.1.63" evidence="9"/>
<keyword evidence="6 9" id="KW-0227">DNA damage</keyword>
<evidence type="ECO:0000256" key="4">
    <source>
        <dbReference type="ARBA" id="ARBA00022603"/>
    </source>
</evidence>
<comment type="similarity">
    <text evidence="2 9">Belongs to the MGMT family.</text>
</comment>
<dbReference type="InterPro" id="IPR036631">
    <property type="entry name" value="MGMT_N_sf"/>
</dbReference>
<evidence type="ECO:0000256" key="1">
    <source>
        <dbReference type="ARBA" id="ARBA00001286"/>
    </source>
</evidence>
<protein>
    <recommendedName>
        <fullName evidence="9">Methylated-DNA--protein-cysteine methyltransferase</fullName>
        <ecNumber evidence="9">2.1.1.63</ecNumber>
    </recommendedName>
    <alternativeName>
        <fullName evidence="9">6-O-methylguanine-DNA methyltransferase</fullName>
        <shortName evidence="9">MGMT</shortName>
    </alternativeName>
    <alternativeName>
        <fullName evidence="9">O-6-methylguanine-DNA-alkyltransferase</fullName>
    </alternativeName>
</protein>
<sequence length="166" mass="17595">MRYATQLSTPLGPVTLASDGERITGLWFEGQKYFAAGLRDPAWNDALPVFARAAGWLERYFRGEAPAMDLPIAPGGTPFQRAVWARLCAIPYGQITTYGDIARAMGAGARAVGAAVSRNPISLLIPCHRVVGTGGGLTGYAGGLDKKRFLLALEGRNCAIDNAPCV</sequence>
<dbReference type="CDD" id="cd06445">
    <property type="entry name" value="ATase"/>
    <property type="match status" value="1"/>
</dbReference>
<proteinExistence type="inferred from homology"/>
<evidence type="ECO:0000256" key="3">
    <source>
        <dbReference type="ARBA" id="ARBA00022490"/>
    </source>
</evidence>